<feature type="compositionally biased region" description="Basic and acidic residues" evidence="9">
    <location>
        <begin position="452"/>
        <end position="469"/>
    </location>
</feature>
<feature type="compositionally biased region" description="Polar residues" evidence="9">
    <location>
        <begin position="19"/>
        <end position="31"/>
    </location>
</feature>
<keyword evidence="3" id="KW-0678">Repressor</keyword>
<gene>
    <name evidence="12" type="primary">SCML2</name>
</gene>
<dbReference type="GO" id="GO:0042393">
    <property type="term" value="F:histone binding"/>
    <property type="evidence" value="ECO:0007669"/>
    <property type="project" value="TreeGrafter"/>
</dbReference>
<dbReference type="SMART" id="SM00454">
    <property type="entry name" value="SAM"/>
    <property type="match status" value="1"/>
</dbReference>
<dbReference type="RefSeq" id="XP_024595079.1">
    <property type="nucleotide sequence ID" value="XM_024739311.1"/>
</dbReference>
<dbReference type="AlphaFoldDB" id="A0A341AYH7"/>
<keyword evidence="11" id="KW-1185">Reference proteome</keyword>
<dbReference type="Gene3D" id="3.90.1150.190">
    <property type="entry name" value="SLED domain"/>
    <property type="match status" value="1"/>
</dbReference>
<dbReference type="CTD" id="10389"/>
<dbReference type="CDD" id="cd09578">
    <property type="entry name" value="SAM_Scm"/>
    <property type="match status" value="1"/>
</dbReference>
<dbReference type="PANTHER" id="PTHR12247:SF84">
    <property type="entry name" value="SEX COMB ON MIDLEG-LIKE PROTEIN 2"/>
    <property type="match status" value="1"/>
</dbReference>
<dbReference type="FunFam" id="2.30.30.140:FF:000016">
    <property type="entry name" value="polycomb protein SCMH1 isoform X1"/>
    <property type="match status" value="1"/>
</dbReference>
<evidence type="ECO:0000256" key="1">
    <source>
        <dbReference type="ARBA" id="ARBA00004123"/>
    </source>
</evidence>
<dbReference type="CDD" id="cd20109">
    <property type="entry name" value="MBT_SCML2_rpt2"/>
    <property type="match status" value="1"/>
</dbReference>
<dbReference type="GeneID" id="112395877"/>
<evidence type="ECO:0000313" key="12">
    <source>
        <dbReference type="RefSeq" id="XP_024595079.1"/>
    </source>
</evidence>
<feature type="domain" description="SAM" evidence="10">
    <location>
        <begin position="604"/>
        <end position="673"/>
    </location>
</feature>
<dbReference type="InterPro" id="IPR047531">
    <property type="entry name" value="SAM_Scm-like"/>
</dbReference>
<evidence type="ECO:0000256" key="6">
    <source>
        <dbReference type="ARBA" id="ARBA00023163"/>
    </source>
</evidence>
<dbReference type="Gene3D" id="2.30.30.140">
    <property type="match status" value="2"/>
</dbReference>
<dbReference type="Pfam" id="PF17208">
    <property type="entry name" value="RBR"/>
    <property type="match status" value="1"/>
</dbReference>
<dbReference type="InterPro" id="IPR033763">
    <property type="entry name" value="SCML2_RBR"/>
</dbReference>
<dbReference type="Proteomes" id="UP000252040">
    <property type="component" value="Unplaced"/>
</dbReference>
<accession>A0A341AYH7</accession>
<dbReference type="GO" id="GO:0005634">
    <property type="term" value="C:nucleus"/>
    <property type="evidence" value="ECO:0007669"/>
    <property type="project" value="UniProtKB-SubCell"/>
</dbReference>
<feature type="region of interest" description="Disordered" evidence="9">
    <location>
        <begin position="444"/>
        <end position="577"/>
    </location>
</feature>
<dbReference type="InterPro" id="IPR038348">
    <property type="entry name" value="SLED_sf"/>
</dbReference>
<evidence type="ECO:0000256" key="9">
    <source>
        <dbReference type="SAM" id="MobiDB-lite"/>
    </source>
</evidence>
<dbReference type="InterPro" id="IPR050548">
    <property type="entry name" value="PcG_chromatin_remod_factors"/>
</dbReference>
<dbReference type="InterPro" id="IPR013761">
    <property type="entry name" value="SAM/pointed_sf"/>
</dbReference>
<feature type="region of interest" description="Disordered" evidence="9">
    <location>
        <begin position="253"/>
        <end position="291"/>
    </location>
</feature>
<feature type="repeat" description="MBT" evidence="8">
    <location>
        <begin position="112"/>
        <end position="213"/>
    </location>
</feature>
<feature type="repeat" description="MBT" evidence="8">
    <location>
        <begin position="5"/>
        <end position="104"/>
    </location>
</feature>
<dbReference type="PANTHER" id="PTHR12247">
    <property type="entry name" value="POLYCOMB GROUP PROTEIN"/>
    <property type="match status" value="1"/>
</dbReference>
<dbReference type="SMART" id="SM00561">
    <property type="entry name" value="MBT"/>
    <property type="match status" value="2"/>
</dbReference>
<protein>
    <submittedName>
        <fullName evidence="12">Sex comb on midleg-like protein 2</fullName>
    </submittedName>
</protein>
<keyword evidence="6" id="KW-0804">Transcription</keyword>
<dbReference type="GO" id="GO:0003682">
    <property type="term" value="F:chromatin binding"/>
    <property type="evidence" value="ECO:0007669"/>
    <property type="project" value="TreeGrafter"/>
</dbReference>
<keyword evidence="7" id="KW-0539">Nucleus</keyword>
<feature type="compositionally biased region" description="Low complexity" evidence="9">
    <location>
        <begin position="534"/>
        <end position="559"/>
    </location>
</feature>
<dbReference type="GO" id="GO:0045892">
    <property type="term" value="P:negative regulation of DNA-templated transcription"/>
    <property type="evidence" value="ECO:0007669"/>
    <property type="project" value="TreeGrafter"/>
</dbReference>
<dbReference type="STRING" id="1706337.A0A341AYH7"/>
<dbReference type="Gene3D" id="1.10.150.50">
    <property type="entry name" value="Transcription Factor, Ets-1"/>
    <property type="match status" value="1"/>
</dbReference>
<evidence type="ECO:0000256" key="4">
    <source>
        <dbReference type="ARBA" id="ARBA00022737"/>
    </source>
</evidence>
<name>A0A341AYH7_NEOAA</name>
<evidence type="ECO:0000256" key="2">
    <source>
        <dbReference type="ARBA" id="ARBA00008469"/>
    </source>
</evidence>
<evidence type="ECO:0000259" key="10">
    <source>
        <dbReference type="SMART" id="SM00454"/>
    </source>
</evidence>
<evidence type="ECO:0000256" key="8">
    <source>
        <dbReference type="PROSITE-ProRule" id="PRU00459"/>
    </source>
</evidence>
<comment type="subcellular location">
    <subcellularLocation>
        <location evidence="1">Nucleus</location>
    </subcellularLocation>
</comment>
<keyword evidence="5" id="KW-0805">Transcription regulation</keyword>
<dbReference type="Pfam" id="PF12140">
    <property type="entry name" value="SLED"/>
    <property type="match status" value="1"/>
</dbReference>
<dbReference type="InterPro" id="IPR004092">
    <property type="entry name" value="Mbt"/>
</dbReference>
<organism evidence="11 12">
    <name type="scientific">Neophocaena asiaeorientalis asiaeorientalis</name>
    <name type="common">Yangtze finless porpoise</name>
    <name type="synonym">Neophocaena phocaenoides subsp. asiaeorientalis</name>
    <dbReference type="NCBI Taxonomy" id="1706337"/>
    <lineage>
        <taxon>Eukaryota</taxon>
        <taxon>Metazoa</taxon>
        <taxon>Chordata</taxon>
        <taxon>Craniata</taxon>
        <taxon>Vertebrata</taxon>
        <taxon>Euteleostomi</taxon>
        <taxon>Mammalia</taxon>
        <taxon>Eutheria</taxon>
        <taxon>Laurasiatheria</taxon>
        <taxon>Artiodactyla</taxon>
        <taxon>Whippomorpha</taxon>
        <taxon>Cetacea</taxon>
        <taxon>Odontoceti</taxon>
        <taxon>Phocoenidae</taxon>
        <taxon>Neophocaena</taxon>
    </lineage>
</organism>
<dbReference type="InterPro" id="IPR021987">
    <property type="entry name" value="SLED"/>
</dbReference>
<keyword evidence="4" id="KW-0677">Repeat</keyword>
<dbReference type="CDD" id="cd20106">
    <property type="entry name" value="MBT_SCML2_rpt1"/>
    <property type="match status" value="1"/>
</dbReference>
<dbReference type="SUPFAM" id="SSF63748">
    <property type="entry name" value="Tudor/PWWP/MBT"/>
    <property type="match status" value="2"/>
</dbReference>
<reference evidence="12" key="1">
    <citation type="submission" date="2025-08" db="UniProtKB">
        <authorList>
            <consortium name="RefSeq"/>
        </authorList>
    </citation>
    <scope>IDENTIFICATION</scope>
    <source>
        <tissue evidence="12">Meat</tissue>
    </source>
</reference>
<dbReference type="FunFam" id="1.10.150.50:FF:000018">
    <property type="entry name" value="Polycomb protein scmh1 isoform 4"/>
    <property type="match status" value="1"/>
</dbReference>
<dbReference type="KEGG" id="nasi:112395877"/>
<dbReference type="FunCoup" id="A0A341AYH7">
    <property type="interactions" value="741"/>
</dbReference>
<dbReference type="SUPFAM" id="SSF47769">
    <property type="entry name" value="SAM/Pointed domain"/>
    <property type="match status" value="1"/>
</dbReference>
<evidence type="ECO:0000313" key="11">
    <source>
        <dbReference type="Proteomes" id="UP000252040"/>
    </source>
</evidence>
<evidence type="ECO:0000256" key="3">
    <source>
        <dbReference type="ARBA" id="ARBA00022491"/>
    </source>
</evidence>
<proteinExistence type="inferred from homology"/>
<feature type="compositionally biased region" description="Polar residues" evidence="9">
    <location>
        <begin position="521"/>
        <end position="533"/>
    </location>
</feature>
<dbReference type="PROSITE" id="PS51079">
    <property type="entry name" value="MBT"/>
    <property type="match status" value="2"/>
</dbReference>
<evidence type="ECO:0000256" key="5">
    <source>
        <dbReference type="ARBA" id="ARBA00023015"/>
    </source>
</evidence>
<dbReference type="InParanoid" id="A0A341AYH7"/>
<sequence>MGRTVNEESMDAKKENQEKAPQSGTSSSQIPPANDFKVGMKLEAHDPRNMISVCIATVVGITGARLRLRLDGSDNRNDFWRLVDSPDIQPVGTCEKEGDLLRPPLGYQMNTSSWPMFLLRTLSGSEMAPATFFKKEPPKPPLNNFKVGMKLEAIDRKNPYLICPATIGNVKGDEVYITFDGWSGAFDYWCKYDCRDIFPVGWCRLTGDVLQPPGTYVPVTKNIAKTQPSPSKATQRSMQSLQKTAVILPTQQIRKSGRTKPPAHTSVPKKGSSVKNITPRKKGPNSGRKEKRIPVVCSTSSASVSMLARGRGGVLYDKDAVPGSSKIVMSTVCVYVNKYGSSGPYLDQKKIQQLPDHFGPGPVNVVLRRTVQACVDCAIQSKTVFGFLKPDDRGGEVITASFDGETHSIQLPPVNSASFALRFLEKLCHSLQCDNLLSSQPFSSYRGNGHSPAEHDQNNSVKEDTTEKKSTKRPSQEPLPYVAPLSPKLPKTEVHASEEEVLSSEGNGMPKGEMLSEESKNSPLNPASSLNPASTSPISTHTPVSSSVSQSVPCTSSSTLVGTESPPKSSHHEVTFQMQRKSEAPSYIAVPDPSVLKQGFSKDPSTWSVDEVIQFMKHKDPQISGPLVDLFMQHEIDGKALLLLKSDVMMKYLGLKLGPALKLCYYIEKLKEGKYN</sequence>
<evidence type="ECO:0000256" key="7">
    <source>
        <dbReference type="ARBA" id="ARBA00023242"/>
    </source>
</evidence>
<dbReference type="InterPro" id="IPR001660">
    <property type="entry name" value="SAM"/>
</dbReference>
<comment type="similarity">
    <text evidence="2">Belongs to the SCM family.</text>
</comment>
<dbReference type="Pfam" id="PF02820">
    <property type="entry name" value="MBT"/>
    <property type="match status" value="2"/>
</dbReference>
<dbReference type="Pfam" id="PF00536">
    <property type="entry name" value="SAM_1"/>
    <property type="match status" value="1"/>
</dbReference>
<feature type="region of interest" description="Disordered" evidence="9">
    <location>
        <begin position="1"/>
        <end position="34"/>
    </location>
</feature>